<name>A0A1L9C1W0_9EURY</name>
<dbReference type="Proteomes" id="UP000185713">
    <property type="component" value="Unassembled WGS sequence"/>
</dbReference>
<organism evidence="1 2">
    <name type="scientific">Methanohalophilus portucalensis FDF-1</name>
    <dbReference type="NCBI Taxonomy" id="523843"/>
    <lineage>
        <taxon>Archaea</taxon>
        <taxon>Methanobacteriati</taxon>
        <taxon>Methanobacteriota</taxon>
        <taxon>Stenosarchaea group</taxon>
        <taxon>Methanomicrobia</taxon>
        <taxon>Methanosarcinales</taxon>
        <taxon>Methanosarcinaceae</taxon>
        <taxon>Methanohalophilus</taxon>
    </lineage>
</organism>
<evidence type="ECO:0000313" key="1">
    <source>
        <dbReference type="EMBL" id="OJH48477.1"/>
    </source>
</evidence>
<accession>A0A1L9C1W0</accession>
<proteinExistence type="predicted"/>
<dbReference type="AlphaFoldDB" id="A0A1L9C1W0"/>
<comment type="caution">
    <text evidence="1">The sequence shown here is derived from an EMBL/GenBank/DDBJ whole genome shotgun (WGS) entry which is preliminary data.</text>
</comment>
<protein>
    <submittedName>
        <fullName evidence="1">Uncharacterized protein</fullName>
    </submittedName>
</protein>
<gene>
    <name evidence="1" type="ORF">MPF_2081</name>
</gene>
<sequence>MSEQPDVNSIKTNNKKSRPLLCKNFLMQRRGVKY</sequence>
<evidence type="ECO:0000313" key="2">
    <source>
        <dbReference type="Proteomes" id="UP000185713"/>
    </source>
</evidence>
<reference evidence="1 2" key="1">
    <citation type="submission" date="2014-12" db="EMBL/GenBank/DDBJ databases">
        <title>The genome sequence of Methanohalophilus portucalensis strain FDF1.</title>
        <authorList>
            <person name="Lai M.-C."/>
            <person name="Lai S.-J."/>
        </authorList>
    </citation>
    <scope>NUCLEOTIDE SEQUENCE [LARGE SCALE GENOMIC DNA]</scope>
    <source>
        <strain evidence="1 2">FDF-1</strain>
    </source>
</reference>
<dbReference type="EMBL" id="JWTK01000009">
    <property type="protein sequence ID" value="OJH48477.1"/>
    <property type="molecule type" value="Genomic_DNA"/>
</dbReference>